<dbReference type="SUPFAM" id="SSF56925">
    <property type="entry name" value="OMPA-like"/>
    <property type="match status" value="1"/>
</dbReference>
<evidence type="ECO:0000256" key="1">
    <source>
        <dbReference type="SAM" id="SignalP"/>
    </source>
</evidence>
<keyword evidence="1" id="KW-0732">Signal</keyword>
<evidence type="ECO:0008006" key="3">
    <source>
        <dbReference type="Google" id="ProtNLM"/>
    </source>
</evidence>
<dbReference type="Pfam" id="PF09411">
    <property type="entry name" value="PagL"/>
    <property type="match status" value="1"/>
</dbReference>
<reference evidence="2" key="1">
    <citation type="submission" date="2020-02" db="EMBL/GenBank/DDBJ databases">
        <authorList>
            <person name="Meier V. D."/>
        </authorList>
    </citation>
    <scope>NUCLEOTIDE SEQUENCE</scope>
    <source>
        <strain evidence="2">AVDCRST_MAG64</strain>
    </source>
</reference>
<proteinExistence type="predicted"/>
<evidence type="ECO:0000313" key="2">
    <source>
        <dbReference type="EMBL" id="CAA9419964.1"/>
    </source>
</evidence>
<dbReference type="InterPro" id="IPR018550">
    <property type="entry name" value="Lipid-A_deacylase-rel"/>
</dbReference>
<sequence>MPRFRIARTCVLAALLATWVMLPDAAAAQAEPRAGRDAADPEPASMFDKGTWTLELNAGSYDDVFESDEKQHVATVGGGYFFADRHAFRIELTGWDLDAKDGNDDTTALGGNLGLRFHFLEYERLSLFAEGAVGFYYANRKFPPGGTHFNFVSQGGLGATFRVYDNVHLYGAARYVHASNARIHGGDENPSVDAFGGYVGVLFTF</sequence>
<accession>A0A6J4PMF2</accession>
<dbReference type="EMBL" id="CADCUQ010000638">
    <property type="protein sequence ID" value="CAA9419964.1"/>
    <property type="molecule type" value="Genomic_DNA"/>
</dbReference>
<dbReference type="AlphaFoldDB" id="A0A6J4PMF2"/>
<gene>
    <name evidence="2" type="ORF">AVDCRST_MAG64-2816</name>
</gene>
<dbReference type="InterPro" id="IPR011250">
    <property type="entry name" value="OMP/PagP_B-barrel"/>
</dbReference>
<feature type="signal peptide" evidence="1">
    <location>
        <begin position="1"/>
        <end position="30"/>
    </location>
</feature>
<organism evidence="2">
    <name type="scientific">uncultured Phycisphaerae bacterium</name>
    <dbReference type="NCBI Taxonomy" id="904963"/>
    <lineage>
        <taxon>Bacteria</taxon>
        <taxon>Pseudomonadati</taxon>
        <taxon>Planctomycetota</taxon>
        <taxon>Phycisphaerae</taxon>
        <taxon>environmental samples</taxon>
    </lineage>
</organism>
<dbReference type="Gene3D" id="2.40.160.20">
    <property type="match status" value="1"/>
</dbReference>
<name>A0A6J4PMF2_9BACT</name>
<feature type="chain" id="PRO_5026879186" description="Acyloxyacyl hydrolase" evidence="1">
    <location>
        <begin position="31"/>
        <end position="205"/>
    </location>
</feature>
<protein>
    <recommendedName>
        <fullName evidence="3">Acyloxyacyl hydrolase</fullName>
    </recommendedName>
</protein>